<protein>
    <submittedName>
        <fullName evidence="1">DNA internalization-related competence protein ComEC/Rec2</fullName>
    </submittedName>
</protein>
<keyword evidence="2" id="KW-1185">Reference proteome</keyword>
<sequence length="849" mass="92024">MCTDRLRERVDVPAWQIGREGGASRDVTRCKCVDDHAQEQLSMRGLLAAFIAGNWWLQQQQALSLVWPTALCAACGMTAWLCRRRYRPVTIVAWTCCAFLGGQAWAALRADIRLADRLDPGWEGRDVIVQGAVASLPTPFERGVRFQFDVLASTPPGVVPQRLALTRYDAPDAAASTMLAPLVPGDRWQLRVRLRQPVGSANPHTFDYEYWLLEQGVRATGYVRAGPDNRRLSEAGMRVGWRIERWRDAVRRHVLASMPAEAPYAGVLVALVVGDQRGIDAADWNMFNRTGIGHLISISGLHITMIASLFGVVVAWLWRYSFGLGRWLHRPLPLRWPARSAGIVAGIVAAALYCLLAGMQVPAQRTLIMLTVVGLGFLAGRGSHRGHVLGWAAVLVVLADPWAVCAAGFWLSFGAVALIFLMHPVQYAPAWGARMPRRWTGVAAAARLQWVLTVGLVPLTLLLFQQVSVVSPLANAVAIPVVSFIVTPLALLGAALPEPVATLLLAAAHTMFAWLVVILAWLGAQSWAVWQAAAPPAWAVLAGMAGVTLWLVPGGVASWPLRVHACVLLLPLCLVRAPRPAHGEWRITALDVGQGTAVLVETAQHRLLYDAGPAYGASSAGERVIAPYLRGLGAAHLDRLVISHEDSDHVGGAPAVLDAVRVSHLQAALPAGHMLWQTATQQGTATTVCAAGQHWEWDGVRFEILHPAPGDGQRETLASNARSCVLRVANIRHAALLTGDIGLAEELQIIGRSIPGHLLADILLVPHHGSGTSSGSRFLEAVAPSLAIFQMGYRNRYGHPRADVWARYGAYGVQRLRTDRAGAVMVDSAGPLLEVSAWRDIAPRYWHVR</sequence>
<organism evidence="1 2">
    <name type="scientific">Imbroritus primus</name>
    <dbReference type="NCBI Taxonomy" id="3058603"/>
    <lineage>
        <taxon>Bacteria</taxon>
        <taxon>Pseudomonadati</taxon>
        <taxon>Pseudomonadota</taxon>
        <taxon>Betaproteobacteria</taxon>
        <taxon>Burkholderiales</taxon>
        <taxon>Burkholderiaceae</taxon>
        <taxon>Imbroritus</taxon>
    </lineage>
</organism>
<reference evidence="1" key="1">
    <citation type="submission" date="2019-05" db="EMBL/GenBank/DDBJ databases">
        <title>Revised genome assembly of Burkholderiaceae (previously Ralstonia) sp. PBA.</title>
        <authorList>
            <person name="Gan H.M."/>
        </authorList>
    </citation>
    <scope>NUCLEOTIDE SEQUENCE</scope>
    <source>
        <strain evidence="1">PBA</strain>
    </source>
</reference>
<accession>A0ACD3STE2</accession>
<dbReference type="EMBL" id="AKCV02000006">
    <property type="protein sequence ID" value="TMS59560.1"/>
    <property type="molecule type" value="Genomic_DNA"/>
</dbReference>
<dbReference type="Proteomes" id="UP000004277">
    <property type="component" value="Unassembled WGS sequence"/>
</dbReference>
<evidence type="ECO:0000313" key="2">
    <source>
        <dbReference type="Proteomes" id="UP000004277"/>
    </source>
</evidence>
<evidence type="ECO:0000313" key="1">
    <source>
        <dbReference type="EMBL" id="TMS59560.1"/>
    </source>
</evidence>
<proteinExistence type="predicted"/>
<gene>
    <name evidence="1" type="ORF">MW7_001470</name>
</gene>
<name>A0ACD3STE2_9BURK</name>
<comment type="caution">
    <text evidence="1">The sequence shown here is derived from an EMBL/GenBank/DDBJ whole genome shotgun (WGS) entry which is preliminary data.</text>
</comment>